<gene>
    <name evidence="2" type="ORF">PV09_03882</name>
</gene>
<protein>
    <recommendedName>
        <fullName evidence="1">Thioesterase domain-containing protein</fullName>
    </recommendedName>
</protein>
<dbReference type="EMBL" id="KN847538">
    <property type="protein sequence ID" value="KIW05366.1"/>
    <property type="molecule type" value="Genomic_DNA"/>
</dbReference>
<reference evidence="2 3" key="1">
    <citation type="submission" date="2015-01" db="EMBL/GenBank/DDBJ databases">
        <title>The Genome Sequence of Ochroconis gallopava CBS43764.</title>
        <authorList>
            <consortium name="The Broad Institute Genomics Platform"/>
            <person name="Cuomo C."/>
            <person name="de Hoog S."/>
            <person name="Gorbushina A."/>
            <person name="Stielow B."/>
            <person name="Teixiera M."/>
            <person name="Abouelleil A."/>
            <person name="Chapman S.B."/>
            <person name="Priest M."/>
            <person name="Young S.K."/>
            <person name="Wortman J."/>
            <person name="Nusbaum C."/>
            <person name="Birren B."/>
        </authorList>
    </citation>
    <scope>NUCLEOTIDE SEQUENCE [LARGE SCALE GENOMIC DNA]</scope>
    <source>
        <strain evidence="2 3">CBS 43764</strain>
    </source>
</reference>
<dbReference type="Gene3D" id="3.10.129.10">
    <property type="entry name" value="Hotdog Thioesterase"/>
    <property type="match status" value="1"/>
</dbReference>
<name>A0A0D1XRQ0_9PEZI</name>
<dbReference type="Proteomes" id="UP000053259">
    <property type="component" value="Unassembled WGS sequence"/>
</dbReference>
<dbReference type="InterPro" id="IPR052061">
    <property type="entry name" value="PTE-AB_protein"/>
</dbReference>
<dbReference type="HOGENOM" id="CLU_052827_4_0_1"/>
<feature type="domain" description="Thioesterase" evidence="1">
    <location>
        <begin position="132"/>
        <end position="205"/>
    </location>
</feature>
<evidence type="ECO:0000313" key="3">
    <source>
        <dbReference type="Proteomes" id="UP000053259"/>
    </source>
</evidence>
<proteinExistence type="predicted"/>
<dbReference type="CDD" id="cd03443">
    <property type="entry name" value="PaaI_thioesterase"/>
    <property type="match status" value="1"/>
</dbReference>
<dbReference type="InterPro" id="IPR006683">
    <property type="entry name" value="Thioestr_dom"/>
</dbReference>
<dbReference type="PANTHER" id="PTHR47260">
    <property type="entry name" value="UPF0644 PROTEIN PB2B4.06"/>
    <property type="match status" value="1"/>
</dbReference>
<sequence>MVLESPPELGSIHNIVEFMDKMPVPQSDLEFFSSIPYVKHYLQDRDSPYKPAAFYSVYTKPNDPTADLFFARTIATEDTIPHRLLLMRKGVWPLTNPAVGASNAKQRPFAAPETPEIIILYDLKAGMNGFANTAHGGAMCALLDETLGMCAEVHRQTQFKDQKTMLYTAQLNTSFLAPIKTPGVVRVKAWMLGREGRKWKLRAQMDDCQGQVLLETESLWISTKEEGNL</sequence>
<dbReference type="RefSeq" id="XP_016215235.1">
    <property type="nucleotide sequence ID" value="XM_016357146.1"/>
</dbReference>
<dbReference type="GeneID" id="27311855"/>
<dbReference type="SUPFAM" id="SSF54637">
    <property type="entry name" value="Thioesterase/thiol ester dehydrase-isomerase"/>
    <property type="match status" value="1"/>
</dbReference>
<dbReference type="InParanoid" id="A0A0D1XRQ0"/>
<accession>A0A0D1XRQ0</accession>
<evidence type="ECO:0000313" key="2">
    <source>
        <dbReference type="EMBL" id="KIW05366.1"/>
    </source>
</evidence>
<keyword evidence="3" id="KW-1185">Reference proteome</keyword>
<dbReference type="PANTHER" id="PTHR47260:SF3">
    <property type="entry name" value="THIOESTERASE FAMILY PROTEIN (AFU_ORTHOLOGUE AFUA_7G03960)"/>
    <property type="match status" value="1"/>
</dbReference>
<dbReference type="Pfam" id="PF03061">
    <property type="entry name" value="4HBT"/>
    <property type="match status" value="1"/>
</dbReference>
<dbReference type="AlphaFoldDB" id="A0A0D1XRQ0"/>
<dbReference type="VEuPathDB" id="FungiDB:PV09_03882"/>
<organism evidence="2 3">
    <name type="scientific">Verruconis gallopava</name>
    <dbReference type="NCBI Taxonomy" id="253628"/>
    <lineage>
        <taxon>Eukaryota</taxon>
        <taxon>Fungi</taxon>
        <taxon>Dikarya</taxon>
        <taxon>Ascomycota</taxon>
        <taxon>Pezizomycotina</taxon>
        <taxon>Dothideomycetes</taxon>
        <taxon>Pleosporomycetidae</taxon>
        <taxon>Venturiales</taxon>
        <taxon>Sympoventuriaceae</taxon>
        <taxon>Verruconis</taxon>
    </lineage>
</organism>
<dbReference type="InterPro" id="IPR029069">
    <property type="entry name" value="HotDog_dom_sf"/>
</dbReference>
<dbReference type="OrthoDB" id="506431at2759"/>
<evidence type="ECO:0000259" key="1">
    <source>
        <dbReference type="Pfam" id="PF03061"/>
    </source>
</evidence>